<evidence type="ECO:0000313" key="4">
    <source>
        <dbReference type="Proteomes" id="UP000543579"/>
    </source>
</evidence>
<feature type="domain" description="CobQ/CobB/MinD/ParA nucleotide binding" evidence="2">
    <location>
        <begin position="627"/>
        <end position="806"/>
    </location>
</feature>
<feature type="compositionally biased region" description="Low complexity" evidence="1">
    <location>
        <begin position="445"/>
        <end position="488"/>
    </location>
</feature>
<dbReference type="RefSeq" id="WP_343054568.1">
    <property type="nucleotide sequence ID" value="NZ_JACHXY010000001.1"/>
</dbReference>
<feature type="compositionally biased region" description="Basic and acidic residues" evidence="1">
    <location>
        <begin position="513"/>
        <end position="522"/>
    </location>
</feature>
<name>A0A7W5CEV9_9MICO</name>
<proteinExistence type="predicted"/>
<accession>A0A7W5CEV9</accession>
<feature type="compositionally biased region" description="Low complexity" evidence="1">
    <location>
        <begin position="422"/>
        <end position="438"/>
    </location>
</feature>
<dbReference type="GO" id="GO:0051782">
    <property type="term" value="P:negative regulation of cell division"/>
    <property type="evidence" value="ECO:0007669"/>
    <property type="project" value="TreeGrafter"/>
</dbReference>
<evidence type="ECO:0000256" key="1">
    <source>
        <dbReference type="SAM" id="MobiDB-lite"/>
    </source>
</evidence>
<evidence type="ECO:0000259" key="2">
    <source>
        <dbReference type="Pfam" id="PF01656"/>
    </source>
</evidence>
<dbReference type="AlphaFoldDB" id="A0A7W5CEV9"/>
<dbReference type="GO" id="GO:0009898">
    <property type="term" value="C:cytoplasmic side of plasma membrane"/>
    <property type="evidence" value="ECO:0007669"/>
    <property type="project" value="TreeGrafter"/>
</dbReference>
<feature type="compositionally biased region" description="Basic and acidic residues" evidence="1">
    <location>
        <begin position="252"/>
        <end position="262"/>
    </location>
</feature>
<keyword evidence="3" id="KW-0282">Flagellum</keyword>
<organism evidence="3 4">
    <name type="scientific">Microbacterium proteolyticum</name>
    <dbReference type="NCBI Taxonomy" id="1572644"/>
    <lineage>
        <taxon>Bacteria</taxon>
        <taxon>Bacillati</taxon>
        <taxon>Actinomycetota</taxon>
        <taxon>Actinomycetes</taxon>
        <taxon>Micrococcales</taxon>
        <taxon>Microbacteriaceae</taxon>
        <taxon>Microbacterium</taxon>
    </lineage>
</organism>
<keyword evidence="3" id="KW-0969">Cilium</keyword>
<feature type="compositionally biased region" description="Basic and acidic residues" evidence="1">
    <location>
        <begin position="1"/>
        <end position="19"/>
    </location>
</feature>
<dbReference type="EMBL" id="JACHXY010000001">
    <property type="protein sequence ID" value="MBB3156411.1"/>
    <property type="molecule type" value="Genomic_DNA"/>
</dbReference>
<protein>
    <submittedName>
        <fullName evidence="3">MinD-like ATPase involved in chromosome partitioning or flagellar assembly</fullName>
    </submittedName>
</protein>
<dbReference type="PANTHER" id="PTHR43384:SF14">
    <property type="entry name" value="ESX-1 SECRETION-ASSOCIATED PROTEIN ESPI"/>
    <property type="match status" value="1"/>
</dbReference>
<feature type="region of interest" description="Disordered" evidence="1">
    <location>
        <begin position="368"/>
        <end position="522"/>
    </location>
</feature>
<comment type="caution">
    <text evidence="3">The sequence shown here is derived from an EMBL/GenBank/DDBJ whole genome shotgun (WGS) entry which is preliminary data.</text>
</comment>
<dbReference type="GO" id="GO:0005829">
    <property type="term" value="C:cytosol"/>
    <property type="evidence" value="ECO:0007669"/>
    <property type="project" value="TreeGrafter"/>
</dbReference>
<keyword evidence="3" id="KW-0966">Cell projection</keyword>
<dbReference type="Gene3D" id="3.40.50.300">
    <property type="entry name" value="P-loop containing nucleotide triphosphate hydrolases"/>
    <property type="match status" value="1"/>
</dbReference>
<dbReference type="InterPro" id="IPR002586">
    <property type="entry name" value="CobQ/CobB/MinD/ParA_Nub-bd_dom"/>
</dbReference>
<dbReference type="GO" id="GO:0005524">
    <property type="term" value="F:ATP binding"/>
    <property type="evidence" value="ECO:0007669"/>
    <property type="project" value="TreeGrafter"/>
</dbReference>
<feature type="region of interest" description="Disordered" evidence="1">
    <location>
        <begin position="252"/>
        <end position="302"/>
    </location>
</feature>
<feature type="compositionally biased region" description="Low complexity" evidence="1">
    <location>
        <begin position="396"/>
        <end position="407"/>
    </location>
</feature>
<feature type="region of interest" description="Disordered" evidence="1">
    <location>
        <begin position="179"/>
        <end position="203"/>
    </location>
</feature>
<gene>
    <name evidence="3" type="ORF">FHS07_000095</name>
</gene>
<dbReference type="PANTHER" id="PTHR43384">
    <property type="entry name" value="SEPTUM SITE-DETERMINING PROTEIN MIND HOMOLOG, CHLOROPLASTIC-RELATED"/>
    <property type="match status" value="1"/>
</dbReference>
<dbReference type="InterPro" id="IPR027417">
    <property type="entry name" value="P-loop_NTPase"/>
</dbReference>
<evidence type="ECO:0000313" key="3">
    <source>
        <dbReference type="EMBL" id="MBB3156411.1"/>
    </source>
</evidence>
<feature type="region of interest" description="Disordered" evidence="1">
    <location>
        <begin position="1"/>
        <end position="23"/>
    </location>
</feature>
<dbReference type="InterPro" id="IPR050625">
    <property type="entry name" value="ParA/MinD_ATPase"/>
</dbReference>
<dbReference type="Proteomes" id="UP000543579">
    <property type="component" value="Unassembled WGS sequence"/>
</dbReference>
<dbReference type="SUPFAM" id="SSF52540">
    <property type="entry name" value="P-loop containing nucleoside triphosphate hydrolases"/>
    <property type="match status" value="1"/>
</dbReference>
<feature type="compositionally biased region" description="Basic and acidic residues" evidence="1">
    <location>
        <begin position="270"/>
        <end position="285"/>
    </location>
</feature>
<dbReference type="Pfam" id="PF01656">
    <property type="entry name" value="CbiA"/>
    <property type="match status" value="1"/>
</dbReference>
<sequence>MTPDRTDANPDENAEHGVLDESGNLDTASITILGGHIAQVNVDLPVASDDDIDDDVIEDEIPIDDPDRALLDSPIERRSDDGDREIAQVHHVESLPTGDIILEPHEGVDDTVSAYGDENHDVQDAELVDDDHGAETPHADVPHVEDAETFDVAHDAHHTEYAETRDAELDGEHADAYEAEPGETHDGEHADAYDGEHPDVHDARTPVADHADEIAETHEAEITDEHAGSHDTERADTLEPDAAELREFSGADAHTPDAHEGAEASANETHAPDDADQGDHGRDAAEGSGEDAAVNDHADAQQDVHAADLHDAEIVDDVELFEADAADPDDVSGMSVLDTPITESTLGLEEAPEGSDAPDVHDAAAGGTALTRAPWVPASDRSRTDENDAVSASAGAPDEPATESATAPEEDDVASEKETPEADATAPPSAAPSATTDPAPRRTGAEATGPVSTPASTTPATGEIAASATAPATGPGAAASDPAPATGPVPATRAERAATGAIGTVPLTRRGAHQADESARAADEAARADRAHAVERVRTPAPEVTLTSKRIGQIDDARESSDLLTADRLLDPRQISKPEPEGLWQQLVYSVSGHRINLGDGRRARDRKDLDQRIAAPLTGGARFVPVLSRKGGVGKTTVTSLLGMALADARDDRIIAVDANPDRGTLADRVGRPNGRTVRDLVRAHDEVAGYHDVSSIVARDATRLDVLASDADPRVSEAFSDDDYRRVADVAAHYYSIVLTDTGTGIVHSVMGATLELAHTVVIVAGLSVDEARLASETLTWLETNGYSARVRDAVVVLNNSRPGTPLVRESELEAHFRSRVRTVIRMPYDARIAAGSAITFRDLQPSTRQAARELAAAVVEGLRSPVAAA</sequence>
<dbReference type="GO" id="GO:0016887">
    <property type="term" value="F:ATP hydrolysis activity"/>
    <property type="evidence" value="ECO:0007669"/>
    <property type="project" value="TreeGrafter"/>
</dbReference>
<reference evidence="3 4" key="1">
    <citation type="submission" date="2020-08" db="EMBL/GenBank/DDBJ databases">
        <title>Genomic Encyclopedia of Type Strains, Phase III (KMG-III): the genomes of soil and plant-associated and newly described type strains.</title>
        <authorList>
            <person name="Whitman W."/>
        </authorList>
    </citation>
    <scope>NUCLEOTIDE SEQUENCE [LARGE SCALE GENOMIC DNA]</scope>
    <source>
        <strain evidence="3 4">CECT 8356</strain>
    </source>
</reference>